<dbReference type="KEGG" id="nve:5521967"/>
<feature type="active site" description="Proton donor" evidence="6">
    <location>
        <position position="177"/>
    </location>
</feature>
<dbReference type="PANTHER" id="PTHR23421">
    <property type="entry name" value="BETA-GALACTOSIDASE RELATED"/>
    <property type="match status" value="1"/>
</dbReference>
<name>A7RFV4_NEMVE</name>
<evidence type="ECO:0000259" key="12">
    <source>
        <dbReference type="Pfam" id="PF21467"/>
    </source>
</evidence>
<dbReference type="Gene3D" id="2.60.120.260">
    <property type="entry name" value="Galactose-binding domain-like"/>
    <property type="match status" value="2"/>
</dbReference>
<organism evidence="13 14">
    <name type="scientific">Nematostella vectensis</name>
    <name type="common">Starlet sea anemone</name>
    <dbReference type="NCBI Taxonomy" id="45351"/>
    <lineage>
        <taxon>Eukaryota</taxon>
        <taxon>Metazoa</taxon>
        <taxon>Cnidaria</taxon>
        <taxon>Anthozoa</taxon>
        <taxon>Hexacorallia</taxon>
        <taxon>Actiniaria</taxon>
        <taxon>Edwardsiidae</taxon>
        <taxon>Nematostella</taxon>
    </lineage>
</organism>
<accession>A7RFV4</accession>
<keyword evidence="4" id="KW-0325">Glycoprotein</keyword>
<dbReference type="AlphaFoldDB" id="A7RFV4"/>
<keyword evidence="2 9" id="KW-0732">Signal</keyword>
<keyword evidence="3 7" id="KW-0378">Hydrolase</keyword>
<dbReference type="Pfam" id="PF01301">
    <property type="entry name" value="Glyco_hydro_35"/>
    <property type="match status" value="1"/>
</dbReference>
<evidence type="ECO:0000256" key="1">
    <source>
        <dbReference type="ARBA" id="ARBA00009809"/>
    </source>
</evidence>
<evidence type="ECO:0000256" key="9">
    <source>
        <dbReference type="SAM" id="SignalP"/>
    </source>
</evidence>
<dbReference type="InterPro" id="IPR026283">
    <property type="entry name" value="B-gal_1-like"/>
</dbReference>
<dbReference type="InterPro" id="IPR048913">
    <property type="entry name" value="BetaGal_gal-bd"/>
</dbReference>
<dbReference type="PRINTS" id="PR00742">
    <property type="entry name" value="GLHYDRLASE35"/>
</dbReference>
<feature type="chain" id="PRO_5002711258" description="Beta-galactosidase" evidence="9">
    <location>
        <begin position="18"/>
        <end position="647"/>
    </location>
</feature>
<feature type="domain" description="Beta-galactosidase galactose-binding" evidence="12">
    <location>
        <begin position="552"/>
        <end position="593"/>
    </location>
</feature>
<sequence>MAFFLFFICCLPTLAISLSFSIDYDNNCFMKDGKPFRYISGGMHYFRVPQYYWKDRLLKLKASGMNTVQTYVPWNLHEPIPKQYNFAGNANLTSFLEIAQSLDLLVILRPGPYICAEWDFGGLPGWLLKDPSIVIRSSQGKAYMEAVDAWMSVLLPLVKPFLYENGGPVIMVQVENEYGDYIHCDHQYMLHLQQLFRYHLTDDIILFTTDDGSNLTAIECGTLPSLYTTVDFGANTDPSIPFANQRKLQQKGPLVNSEFYTGWLDYWGTPHQTRTSKVVADALDKILALNASVNLYMFEGGTNFGFWSGADFHGQYQPVPTSYDYDAPLTEAGDLTEKYHAIREVIGKYLTLPDIPIPPATPKYPYGTIEMTKGPEVIDVLTKLSPEGPVKTKYPLTMEQIGQYSGFAWYHAQIPPMFSQSERMLNVEGLVRDRAIIYVGRLRQRTLNRTRGESNATIIIGEFLDLDILVENMGHVGYGENMVDPKGILGNVTIDNVQILNWDIYRLNLDNVVSNESLFKDSYTDFYKTDNAISPRFFKGVIPGVPFGDIGFDFYLHLDNWGKGVVFVNGRNMGRYWPAVGPQQTLYVPASVMSMNQHPSNLVILELDNAPCDYPETCLVKCSTIPVLNGTTSPIYGTAKTTNKALG</sequence>
<dbReference type="GO" id="GO:0005773">
    <property type="term" value="C:vacuole"/>
    <property type="evidence" value="ECO:0000318"/>
    <property type="project" value="GO_Central"/>
</dbReference>
<dbReference type="InterPro" id="IPR008979">
    <property type="entry name" value="Galactose-bd-like_sf"/>
</dbReference>
<dbReference type="InterPro" id="IPR017853">
    <property type="entry name" value="GH"/>
</dbReference>
<feature type="domain" description="Beta-galactosidase 1-like first all-beta" evidence="11">
    <location>
        <begin position="395"/>
        <end position="508"/>
    </location>
</feature>
<dbReference type="GO" id="GO:0004565">
    <property type="term" value="F:beta-galactosidase activity"/>
    <property type="evidence" value="ECO:0000318"/>
    <property type="project" value="GO_Central"/>
</dbReference>
<dbReference type="InParanoid" id="A7RFV4"/>
<dbReference type="Pfam" id="PF21317">
    <property type="entry name" value="BetaGal_ABD_1"/>
    <property type="match status" value="1"/>
</dbReference>
<evidence type="ECO:0000256" key="6">
    <source>
        <dbReference type="PIRSR" id="PIRSR006336-1"/>
    </source>
</evidence>
<feature type="active site" description="Nucleophile" evidence="6">
    <location>
        <position position="258"/>
    </location>
</feature>
<keyword evidence="5 7" id="KW-0326">Glycosidase</keyword>
<dbReference type="FunFam" id="2.60.120.260:FF:000021">
    <property type="entry name" value="Beta-galactosidase"/>
    <property type="match status" value="1"/>
</dbReference>
<comment type="similarity">
    <text evidence="1 8">Belongs to the glycosyl hydrolase 35 family.</text>
</comment>
<dbReference type="OMA" id="FQSMRLY"/>
<keyword evidence="14" id="KW-1185">Reference proteome</keyword>
<dbReference type="SUPFAM" id="SSF51445">
    <property type="entry name" value="(Trans)glycosidases"/>
    <property type="match status" value="1"/>
</dbReference>
<dbReference type="GO" id="GO:0019388">
    <property type="term" value="P:galactose catabolic process"/>
    <property type="evidence" value="ECO:0000318"/>
    <property type="project" value="GO_Central"/>
</dbReference>
<gene>
    <name evidence="13" type="ORF">NEMVEDRAFT_v1g237939</name>
</gene>
<dbReference type="PIRSF" id="PIRSF006336">
    <property type="entry name" value="B-gal"/>
    <property type="match status" value="1"/>
</dbReference>
<evidence type="ECO:0000259" key="10">
    <source>
        <dbReference type="Pfam" id="PF01301"/>
    </source>
</evidence>
<reference evidence="13 14" key="1">
    <citation type="journal article" date="2007" name="Science">
        <title>Sea anemone genome reveals ancestral eumetazoan gene repertoire and genomic organization.</title>
        <authorList>
            <person name="Putnam N.H."/>
            <person name="Srivastava M."/>
            <person name="Hellsten U."/>
            <person name="Dirks B."/>
            <person name="Chapman J."/>
            <person name="Salamov A."/>
            <person name="Terry A."/>
            <person name="Shapiro H."/>
            <person name="Lindquist E."/>
            <person name="Kapitonov V.V."/>
            <person name="Jurka J."/>
            <person name="Genikhovich G."/>
            <person name="Grigoriev I.V."/>
            <person name="Lucas S.M."/>
            <person name="Steele R.E."/>
            <person name="Finnerty J.R."/>
            <person name="Technau U."/>
            <person name="Martindale M.Q."/>
            <person name="Rokhsar D.S."/>
        </authorList>
    </citation>
    <scope>NUCLEOTIDE SEQUENCE [LARGE SCALE GENOMIC DNA]</scope>
    <source>
        <strain evidence="14">CH2 X CH6</strain>
    </source>
</reference>
<evidence type="ECO:0000256" key="4">
    <source>
        <dbReference type="ARBA" id="ARBA00023180"/>
    </source>
</evidence>
<dbReference type="HOGENOM" id="CLU_007853_7_2_1"/>
<feature type="signal peptide" evidence="9">
    <location>
        <begin position="1"/>
        <end position="17"/>
    </location>
</feature>
<evidence type="ECO:0000259" key="11">
    <source>
        <dbReference type="Pfam" id="PF21317"/>
    </source>
</evidence>
<evidence type="ECO:0000313" key="14">
    <source>
        <dbReference type="Proteomes" id="UP000001593"/>
    </source>
</evidence>
<dbReference type="eggNOG" id="KOG0496">
    <property type="taxonomic scope" value="Eukaryota"/>
</dbReference>
<dbReference type="Proteomes" id="UP000001593">
    <property type="component" value="Unassembled WGS sequence"/>
</dbReference>
<dbReference type="EMBL" id="DS469508">
    <property type="protein sequence ID" value="EDO49667.1"/>
    <property type="molecule type" value="Genomic_DNA"/>
</dbReference>
<proteinExistence type="inferred from homology"/>
<dbReference type="EC" id="3.2.1.23" evidence="7"/>
<feature type="domain" description="Glycoside hydrolase 35 catalytic" evidence="10">
    <location>
        <begin position="29"/>
        <end position="348"/>
    </location>
</feature>
<dbReference type="InterPro" id="IPR019801">
    <property type="entry name" value="Glyco_hydro_35_CS"/>
</dbReference>
<evidence type="ECO:0000256" key="8">
    <source>
        <dbReference type="RuleBase" id="RU003679"/>
    </source>
</evidence>
<evidence type="ECO:0000256" key="7">
    <source>
        <dbReference type="RuleBase" id="RU000675"/>
    </source>
</evidence>
<dbReference type="FunFam" id="3.20.20.80:FF:000017">
    <property type="entry name" value="Beta-galactosidase"/>
    <property type="match status" value="1"/>
</dbReference>
<evidence type="ECO:0000256" key="3">
    <source>
        <dbReference type="ARBA" id="ARBA00022801"/>
    </source>
</evidence>
<dbReference type="SUPFAM" id="SSF49785">
    <property type="entry name" value="Galactose-binding domain-like"/>
    <property type="match status" value="1"/>
</dbReference>
<dbReference type="STRING" id="45351.A7RFV4"/>
<protein>
    <recommendedName>
        <fullName evidence="7">Beta-galactosidase</fullName>
        <ecNumber evidence="7">3.2.1.23</ecNumber>
    </recommendedName>
</protein>
<dbReference type="Gene3D" id="3.20.20.80">
    <property type="entry name" value="Glycosidases"/>
    <property type="match status" value="1"/>
</dbReference>
<dbReference type="OrthoDB" id="5978920at2759"/>
<dbReference type="Pfam" id="PF21467">
    <property type="entry name" value="BetaGal_gal-bd"/>
    <property type="match status" value="1"/>
</dbReference>
<dbReference type="InterPro" id="IPR031330">
    <property type="entry name" value="Gly_Hdrlase_35_cat"/>
</dbReference>
<dbReference type="InterPro" id="IPR001944">
    <property type="entry name" value="Glycoside_Hdrlase_35"/>
</dbReference>
<evidence type="ECO:0000256" key="2">
    <source>
        <dbReference type="ARBA" id="ARBA00022729"/>
    </source>
</evidence>
<dbReference type="PROSITE" id="PS01182">
    <property type="entry name" value="GLYCOSYL_HYDROL_F35"/>
    <property type="match status" value="1"/>
</dbReference>
<evidence type="ECO:0000256" key="5">
    <source>
        <dbReference type="ARBA" id="ARBA00023295"/>
    </source>
</evidence>
<comment type="catalytic activity">
    <reaction evidence="7">
        <text>Hydrolysis of terminal non-reducing beta-D-galactose residues in beta-D-galactosides.</text>
        <dbReference type="EC" id="3.2.1.23"/>
    </reaction>
</comment>
<evidence type="ECO:0000313" key="13">
    <source>
        <dbReference type="EMBL" id="EDO49667.1"/>
    </source>
</evidence>
<dbReference type="PhylomeDB" id="A7RFV4"/>
<dbReference type="InterPro" id="IPR048912">
    <property type="entry name" value="BetaGal1-like_ABD1"/>
</dbReference>